<dbReference type="Proteomes" id="UP000765509">
    <property type="component" value="Unassembled WGS sequence"/>
</dbReference>
<name>A0A9Q3GVG1_9BASI</name>
<sequence length="69" mass="7533">MVPERPSTSFGLLNSGLIYLQNTYMLRQGTRAKRGMGQKNAFGARVSIVGGKHGRTRMPCDQVSPHIAS</sequence>
<dbReference type="EMBL" id="AVOT02005984">
    <property type="protein sequence ID" value="MBW0480474.1"/>
    <property type="molecule type" value="Genomic_DNA"/>
</dbReference>
<evidence type="ECO:0000313" key="1">
    <source>
        <dbReference type="EMBL" id="MBW0480474.1"/>
    </source>
</evidence>
<proteinExistence type="predicted"/>
<evidence type="ECO:0000313" key="2">
    <source>
        <dbReference type="Proteomes" id="UP000765509"/>
    </source>
</evidence>
<organism evidence="1 2">
    <name type="scientific">Austropuccinia psidii MF-1</name>
    <dbReference type="NCBI Taxonomy" id="1389203"/>
    <lineage>
        <taxon>Eukaryota</taxon>
        <taxon>Fungi</taxon>
        <taxon>Dikarya</taxon>
        <taxon>Basidiomycota</taxon>
        <taxon>Pucciniomycotina</taxon>
        <taxon>Pucciniomycetes</taxon>
        <taxon>Pucciniales</taxon>
        <taxon>Sphaerophragmiaceae</taxon>
        <taxon>Austropuccinia</taxon>
    </lineage>
</organism>
<dbReference type="AlphaFoldDB" id="A0A9Q3GVG1"/>
<protein>
    <submittedName>
        <fullName evidence="1">Uncharacterized protein</fullName>
    </submittedName>
</protein>
<accession>A0A9Q3GVG1</accession>
<keyword evidence="2" id="KW-1185">Reference proteome</keyword>
<comment type="caution">
    <text evidence="1">The sequence shown here is derived from an EMBL/GenBank/DDBJ whole genome shotgun (WGS) entry which is preliminary data.</text>
</comment>
<reference evidence="1" key="1">
    <citation type="submission" date="2021-03" db="EMBL/GenBank/DDBJ databases">
        <title>Draft genome sequence of rust myrtle Austropuccinia psidii MF-1, a brazilian biotype.</title>
        <authorList>
            <person name="Quecine M.C."/>
            <person name="Pachon D.M.R."/>
            <person name="Bonatelli M.L."/>
            <person name="Correr F.H."/>
            <person name="Franceschini L.M."/>
            <person name="Leite T.F."/>
            <person name="Margarido G.R.A."/>
            <person name="Almeida C.A."/>
            <person name="Ferrarezi J.A."/>
            <person name="Labate C.A."/>
        </authorList>
    </citation>
    <scope>NUCLEOTIDE SEQUENCE</scope>
    <source>
        <strain evidence="1">MF-1</strain>
    </source>
</reference>
<gene>
    <name evidence="1" type="ORF">O181_020189</name>
</gene>